<accession>A0A972K2T4</accession>
<name>A0A972K2T4_9BACL</name>
<organism evidence="1 2">
    <name type="scientific">Paenibacillus foliorum</name>
    <dbReference type="NCBI Taxonomy" id="2654974"/>
    <lineage>
        <taxon>Bacteria</taxon>
        <taxon>Bacillati</taxon>
        <taxon>Bacillota</taxon>
        <taxon>Bacilli</taxon>
        <taxon>Bacillales</taxon>
        <taxon>Paenibacillaceae</taxon>
        <taxon>Paenibacillus</taxon>
    </lineage>
</organism>
<gene>
    <name evidence="1" type="ORF">GC093_23950</name>
</gene>
<dbReference type="EMBL" id="WHOD01000095">
    <property type="protein sequence ID" value="NOU96250.1"/>
    <property type="molecule type" value="Genomic_DNA"/>
</dbReference>
<dbReference type="Proteomes" id="UP000641588">
    <property type="component" value="Unassembled WGS sequence"/>
</dbReference>
<dbReference type="RefSeq" id="WP_171654482.1">
    <property type="nucleotide sequence ID" value="NZ_WHOD01000095.1"/>
</dbReference>
<dbReference type="AlphaFoldDB" id="A0A972K2T4"/>
<evidence type="ECO:0000313" key="2">
    <source>
        <dbReference type="Proteomes" id="UP000641588"/>
    </source>
</evidence>
<proteinExistence type="predicted"/>
<evidence type="ECO:0000313" key="1">
    <source>
        <dbReference type="EMBL" id="NOU96250.1"/>
    </source>
</evidence>
<comment type="caution">
    <text evidence="1">The sequence shown here is derived from an EMBL/GenBank/DDBJ whole genome shotgun (WGS) entry which is preliminary data.</text>
</comment>
<protein>
    <submittedName>
        <fullName evidence="1">Uncharacterized protein</fullName>
    </submittedName>
</protein>
<sequence length="85" mass="8973">MTLKLAAVPSQSKEYKMAGGAFSLGLSVVKPDGAESAMNQVDQSVEVKIKVEAERDSRLLGLYRVNADGTIDYVGGKVKDGVLTA</sequence>
<keyword evidence="2" id="KW-1185">Reference proteome</keyword>
<reference evidence="1" key="1">
    <citation type="submission" date="2019-10" db="EMBL/GenBank/DDBJ databases">
        <title>Description of Paenibacillus glebae sp. nov.</title>
        <authorList>
            <person name="Carlier A."/>
            <person name="Qi S."/>
        </authorList>
    </citation>
    <scope>NUCLEOTIDE SEQUENCE</scope>
    <source>
        <strain evidence="1">LMG 31456</strain>
    </source>
</reference>